<feature type="region of interest" description="Disordered" evidence="1">
    <location>
        <begin position="1"/>
        <end position="31"/>
    </location>
</feature>
<feature type="region of interest" description="Disordered" evidence="1">
    <location>
        <begin position="44"/>
        <end position="263"/>
    </location>
</feature>
<feature type="compositionally biased region" description="Polar residues" evidence="1">
    <location>
        <begin position="244"/>
        <end position="263"/>
    </location>
</feature>
<evidence type="ECO:0000313" key="3">
    <source>
        <dbReference type="Proteomes" id="UP001174694"/>
    </source>
</evidence>
<reference evidence="2" key="1">
    <citation type="submission" date="2022-07" db="EMBL/GenBank/DDBJ databases">
        <title>Fungi with potential for degradation of polypropylene.</title>
        <authorList>
            <person name="Gostincar C."/>
        </authorList>
    </citation>
    <scope>NUCLEOTIDE SEQUENCE</scope>
    <source>
        <strain evidence="2">EXF-13308</strain>
    </source>
</reference>
<feature type="compositionally biased region" description="Polar residues" evidence="1">
    <location>
        <begin position="589"/>
        <end position="600"/>
    </location>
</feature>
<feature type="compositionally biased region" description="Polar residues" evidence="1">
    <location>
        <begin position="114"/>
        <end position="126"/>
    </location>
</feature>
<feature type="compositionally biased region" description="Low complexity" evidence="1">
    <location>
        <begin position="505"/>
        <end position="525"/>
    </location>
</feature>
<evidence type="ECO:0000313" key="2">
    <source>
        <dbReference type="EMBL" id="KAJ9156518.1"/>
    </source>
</evidence>
<name>A0AA38VX49_9PEZI</name>
<proteinExistence type="predicted"/>
<evidence type="ECO:0000256" key="1">
    <source>
        <dbReference type="SAM" id="MobiDB-lite"/>
    </source>
</evidence>
<protein>
    <recommendedName>
        <fullName evidence="4">Developmental regulatory protein wetA</fullName>
    </recommendedName>
</protein>
<dbReference type="EMBL" id="JANBVO010000002">
    <property type="protein sequence ID" value="KAJ9156518.1"/>
    <property type="molecule type" value="Genomic_DNA"/>
</dbReference>
<organism evidence="2 3">
    <name type="scientific">Pleurostoma richardsiae</name>
    <dbReference type="NCBI Taxonomy" id="41990"/>
    <lineage>
        <taxon>Eukaryota</taxon>
        <taxon>Fungi</taxon>
        <taxon>Dikarya</taxon>
        <taxon>Ascomycota</taxon>
        <taxon>Pezizomycotina</taxon>
        <taxon>Sordariomycetes</taxon>
        <taxon>Sordariomycetidae</taxon>
        <taxon>Calosphaeriales</taxon>
        <taxon>Pleurostomataceae</taxon>
        <taxon>Pleurostoma</taxon>
    </lineage>
</organism>
<feature type="compositionally biased region" description="Polar residues" evidence="1">
    <location>
        <begin position="159"/>
        <end position="168"/>
    </location>
</feature>
<keyword evidence="3" id="KW-1185">Reference proteome</keyword>
<gene>
    <name evidence="2" type="ORF">NKR23_g1284</name>
</gene>
<feature type="compositionally biased region" description="Gly residues" evidence="1">
    <location>
        <begin position="611"/>
        <end position="624"/>
    </location>
</feature>
<accession>A0AA38VX49</accession>
<feature type="compositionally biased region" description="Pro residues" evidence="1">
    <location>
        <begin position="198"/>
        <end position="220"/>
    </location>
</feature>
<dbReference type="Proteomes" id="UP001174694">
    <property type="component" value="Unassembled WGS sequence"/>
</dbReference>
<comment type="caution">
    <text evidence="2">The sequence shown here is derived from an EMBL/GenBank/DDBJ whole genome shotgun (WGS) entry which is preliminary data.</text>
</comment>
<dbReference type="AlphaFoldDB" id="A0AA38VX49"/>
<evidence type="ECO:0008006" key="4">
    <source>
        <dbReference type="Google" id="ProtNLM"/>
    </source>
</evidence>
<feature type="compositionally biased region" description="Basic residues" evidence="1">
    <location>
        <begin position="534"/>
        <end position="547"/>
    </location>
</feature>
<sequence length="703" mass="73879">MASTPGSENPFGDCDFSMDKGDFSWLDPGGSGGANELFDQFIVLEGGGGGRPSDSMLGGDGDNHDHLYQGLLLPQEEQDDDGSTSLISPPASVGAAAGHCPSTVSADPSLAAANGSQCSRPPSTAVAQMAPQVHPQGGGSAARVGPGPADTETSEQRTAHITNRTNRTGGAASISDCDLRQLEGLNMRSPKVISGPAPAAPGPPVVAPPSPPPQQRPPVSPKKTSRLENIYSTIRKAAKLPTRLRQQPQTVPIPQDVTPQTGTPAHVESAKRATHRLTSESFAMPSRGSPYIKQSPTHRTGPFDVPEHRPQQQHDDSMDFVSGYIDDPFMEPNSGMLAPGPRLSVASVPNTPLHTPQFNGNAKQGHVDIDINGVTFVTSAPGSTVTTWPMDHTPIVTDGSFGDWSSAVCMPDGLPGWWAQAGGGDVDIANIGHFQTNGKNPPMNLPLQMPPPYEYSHGNGSVHDLTATGGLMIHMPQPRTPGSAPVLSHHDMAMNGQYFPPPHPDQQQQQQLHAQQQPQPQAQPQHQPPPRSGYHSRHHSEHRRPKPRAPSSGARHHGAMTSPRKTRQPSLSSSSPSPTPRSARRSTSMNSLSGGVSQQHPAAVRKRRSFTGGGGGGGGVGGGASHHPRTPSGSSTGSIGFVNYTPSDSAVLMTGVAPSGSSKTKARREKEAAERQRKLNEAFMKAVSAAGGDVGKLQEEIMI</sequence>
<feature type="region of interest" description="Disordered" evidence="1">
    <location>
        <begin position="474"/>
        <end position="675"/>
    </location>
</feature>
<feature type="compositionally biased region" description="Polar residues" evidence="1">
    <location>
        <begin position="631"/>
        <end position="648"/>
    </location>
</feature>